<sequence>MGSILLARHPAVAYLWRYVKYHRPRPRRGAMSETDLHAKFQQFPDAVREKVETALLDAKIALKVKAAEVLVDKGEMAEHAVTTAGRIGAKSGEVSELTTILPLKPNGAAHLRKFFRLIGGNLAGAGQVGTLHNMRFVFLDSDTKLLFATAFDGEWDAYIDDFATKIPEMMDYLFSNVEGWPGITAPDVKDFIVKYQIPAEAWFVAHPGLTVAEGHRLKRQEAAVQRFLSDLN</sequence>
<dbReference type="Proteomes" id="UP000002785">
    <property type="component" value="Chromosome"/>
</dbReference>
<dbReference type="AlphaFoldDB" id="B5HSV1"/>
<protein>
    <submittedName>
        <fullName evidence="1">Uncharacterized protein</fullName>
    </submittedName>
</protein>
<gene>
    <name evidence="1" type="ORF">SSEG_02486</name>
</gene>
<accession>B5HSV1</accession>
<keyword evidence="2" id="KW-1185">Reference proteome</keyword>
<evidence type="ECO:0000313" key="2">
    <source>
        <dbReference type="Proteomes" id="UP000002785"/>
    </source>
</evidence>
<dbReference type="HOGENOM" id="CLU_093781_0_0_11"/>
<reference evidence="1" key="1">
    <citation type="submission" date="2009-10" db="EMBL/GenBank/DDBJ databases">
        <title>The genome sequence of Streptomyces sviceus strain ATCC 29083.</title>
        <authorList>
            <consortium name="The Broad Institute Genome Sequencing Platform"/>
            <consortium name="Broad Institute Microbial Sequencing Center"/>
            <person name="Fischbach M."/>
            <person name="Godfrey P."/>
            <person name="Ward D."/>
            <person name="Young S."/>
            <person name="Zeng Q."/>
            <person name="Koehrsen M."/>
            <person name="Alvarado L."/>
            <person name="Berlin A.M."/>
            <person name="Bochicchio J."/>
            <person name="Borenstein D."/>
            <person name="Chapman S.B."/>
            <person name="Chen Z."/>
            <person name="Engels R."/>
            <person name="Freedman E."/>
            <person name="Gellesch M."/>
            <person name="Goldberg J."/>
            <person name="Griggs A."/>
            <person name="Gujja S."/>
            <person name="Heilman E.R."/>
            <person name="Heiman D.I."/>
            <person name="Hepburn T.A."/>
            <person name="Howarth C."/>
            <person name="Jen D."/>
            <person name="Larson L."/>
            <person name="Lewis B."/>
            <person name="Mehta T."/>
            <person name="Park D."/>
            <person name="Pearson M."/>
            <person name="Richards J."/>
            <person name="Roberts A."/>
            <person name="Saif S."/>
            <person name="Shea T.D."/>
            <person name="Shenoy N."/>
            <person name="Sisk P."/>
            <person name="Stolte C."/>
            <person name="Sykes S.N."/>
            <person name="Thomson T."/>
            <person name="Walk T."/>
            <person name="White J."/>
            <person name="Yandava C."/>
            <person name="Straight P."/>
            <person name="Clardy J."/>
            <person name="Hung D."/>
            <person name="Kolter R."/>
            <person name="Mekalanos J."/>
            <person name="Walker S."/>
            <person name="Walsh C.T."/>
            <person name="Wieland-Brown L.C."/>
            <person name="Haas B."/>
            <person name="Nusbaum C."/>
            <person name="Birren B."/>
        </authorList>
    </citation>
    <scope>NUCLEOTIDE SEQUENCE [LARGE SCALE GENOMIC DNA]</scope>
    <source>
        <strain evidence="1">ATCC 29083</strain>
    </source>
</reference>
<organism evidence="1 2">
    <name type="scientific">Streptomyces sviceus (strain ATCC 29083 / DSM 924 / JCM 4929 / NBRC 13980 / NCIMB 11184 / NRRL 5439 / UC 5370)</name>
    <dbReference type="NCBI Taxonomy" id="463191"/>
    <lineage>
        <taxon>Bacteria</taxon>
        <taxon>Bacillati</taxon>
        <taxon>Actinomycetota</taxon>
        <taxon>Actinomycetes</taxon>
        <taxon>Kitasatosporales</taxon>
        <taxon>Streptomycetaceae</taxon>
        <taxon>Streptomyces</taxon>
    </lineage>
</organism>
<dbReference type="eggNOG" id="ENOG502Z83G">
    <property type="taxonomic scope" value="Bacteria"/>
</dbReference>
<proteinExistence type="predicted"/>
<name>B5HSV1_STRX2</name>
<dbReference type="EMBL" id="CM000951">
    <property type="protein sequence ID" value="EDY55906.1"/>
    <property type="molecule type" value="Genomic_DNA"/>
</dbReference>
<evidence type="ECO:0000313" key="1">
    <source>
        <dbReference type="EMBL" id="EDY55906.1"/>
    </source>
</evidence>